<keyword evidence="1" id="KW-0812">Transmembrane</keyword>
<dbReference type="Proteomes" id="UP000292704">
    <property type="component" value="Unassembled WGS sequence"/>
</dbReference>
<dbReference type="STRING" id="222984.GCA_000731985_02504"/>
<gene>
    <name evidence="2" type="ORF">ELS17_16875</name>
</gene>
<evidence type="ECO:0000313" key="3">
    <source>
        <dbReference type="Proteomes" id="UP000292704"/>
    </source>
</evidence>
<sequence length="69" mass="7488">MLDTVVELVAELGFDWLLERNDRRTLTQQFCLFLGLVFGLMAVAVAVVNGPAYGIALGLVALGLFYIGL</sequence>
<reference evidence="2 3" key="1">
    <citation type="submission" date="2019-02" db="EMBL/GenBank/DDBJ databases">
        <title>Genome analysis provides insights into bioremediation potentialities and Haloocin production by Natrinema altunense strain 4.1R isolated from Chott Douz in Tunisian desert.</title>
        <authorList>
            <person name="Najjari A."/>
            <person name="Youssef N."/>
            <person name="Ben Dhia O."/>
            <person name="Ferjani R."/>
            <person name="El Hidri D."/>
            <person name="Ouzari H.I."/>
            <person name="Cherif A."/>
        </authorList>
    </citation>
    <scope>NUCLEOTIDE SEQUENCE [LARGE SCALE GENOMIC DNA]</scope>
    <source>
        <strain evidence="2 3">4.1R</strain>
    </source>
</reference>
<evidence type="ECO:0000313" key="2">
    <source>
        <dbReference type="EMBL" id="RZH66356.1"/>
    </source>
</evidence>
<keyword evidence="1" id="KW-1133">Transmembrane helix</keyword>
<name>A0A482XXT1_9EURY</name>
<evidence type="ECO:0000256" key="1">
    <source>
        <dbReference type="SAM" id="Phobius"/>
    </source>
</evidence>
<feature type="transmembrane region" description="Helical" evidence="1">
    <location>
        <begin position="30"/>
        <end position="46"/>
    </location>
</feature>
<dbReference type="AlphaFoldDB" id="A0A482XXT1"/>
<organism evidence="2 3">
    <name type="scientific">Natrinema altunense</name>
    <dbReference type="NCBI Taxonomy" id="222984"/>
    <lineage>
        <taxon>Archaea</taxon>
        <taxon>Methanobacteriati</taxon>
        <taxon>Methanobacteriota</taxon>
        <taxon>Stenosarchaea group</taxon>
        <taxon>Halobacteria</taxon>
        <taxon>Halobacteriales</taxon>
        <taxon>Natrialbaceae</taxon>
        <taxon>Natrinema</taxon>
    </lineage>
</organism>
<accession>A0A482XXT1</accession>
<dbReference type="EMBL" id="SHMR01000009">
    <property type="protein sequence ID" value="RZH66356.1"/>
    <property type="molecule type" value="Genomic_DNA"/>
</dbReference>
<feature type="transmembrane region" description="Helical" evidence="1">
    <location>
        <begin position="52"/>
        <end position="68"/>
    </location>
</feature>
<dbReference type="OrthoDB" id="188356at2157"/>
<protein>
    <submittedName>
        <fullName evidence="2">Uncharacterized protein</fullName>
    </submittedName>
</protein>
<comment type="caution">
    <text evidence="2">The sequence shown here is derived from an EMBL/GenBank/DDBJ whole genome shotgun (WGS) entry which is preliminary data.</text>
</comment>
<keyword evidence="1" id="KW-0472">Membrane</keyword>
<proteinExistence type="predicted"/>
<dbReference type="RefSeq" id="WP_007107911.1">
    <property type="nucleotide sequence ID" value="NZ_JNCS01000006.1"/>
</dbReference>